<dbReference type="InterPro" id="IPR025857">
    <property type="entry name" value="MacB_PCD"/>
</dbReference>
<protein>
    <submittedName>
        <fullName evidence="10">ABC transporter permease</fullName>
    </submittedName>
</protein>
<dbReference type="GO" id="GO:0022857">
    <property type="term" value="F:transmembrane transporter activity"/>
    <property type="evidence" value="ECO:0007669"/>
    <property type="project" value="TreeGrafter"/>
</dbReference>
<dbReference type="InterPro" id="IPR017800">
    <property type="entry name" value="ADOP"/>
</dbReference>
<gene>
    <name evidence="10" type="ORF">P8935_09865</name>
</gene>
<feature type="domain" description="MacB-like periplasmic core" evidence="9">
    <location>
        <begin position="22"/>
        <end position="259"/>
    </location>
</feature>
<feature type="transmembrane region" description="Helical" evidence="7">
    <location>
        <begin position="408"/>
        <end position="431"/>
    </location>
</feature>
<evidence type="ECO:0000259" key="8">
    <source>
        <dbReference type="Pfam" id="PF02687"/>
    </source>
</evidence>
<keyword evidence="4 7" id="KW-1133">Transmembrane helix</keyword>
<feature type="transmembrane region" description="Helical" evidence="7">
    <location>
        <begin position="763"/>
        <end position="787"/>
    </location>
</feature>
<dbReference type="PANTHER" id="PTHR30572:SF4">
    <property type="entry name" value="ABC TRANSPORTER PERMEASE YTRF"/>
    <property type="match status" value="1"/>
</dbReference>
<comment type="subcellular location">
    <subcellularLocation>
        <location evidence="1">Cell membrane</location>
        <topology evidence="1">Multi-pass membrane protein</topology>
    </subcellularLocation>
</comment>
<evidence type="ECO:0000256" key="6">
    <source>
        <dbReference type="ARBA" id="ARBA00038076"/>
    </source>
</evidence>
<dbReference type="GO" id="GO:0005886">
    <property type="term" value="C:plasma membrane"/>
    <property type="evidence" value="ECO:0007669"/>
    <property type="project" value="UniProtKB-SubCell"/>
</dbReference>
<sequence length="843" mass="91807">MNSLIQDLRYALRQLRKSPGFSLTVVVTLALGIGANAAVFTLFDQVLLRMLPVQKPQELVRFEWNGAFNGSMSSFGGDRKDHHNYFSYPMYKDLRDQNQVFSGILATDEAQVGISWHNQAESESAEVVSGNYFQLLGLNPAVGRLFTPQDDTAKDSNPVTVVSYNYWRTHLGAAHDVVGQTILINGHSFTIIGVAPANFDSAIGGYRPAIFVPTSMVEIAIPWRAPIDDLKNHQSVWLTLVARLKPGITRQQADASMRTLWHSLRANELPLFKQASERFRKNFVDLSTFEVLDDSKGFNPNRTDLQKPLFILMSMAGLLVILCAINVATLLLLRAANRGREMSMRYALGARRSRIVSQLIIEGGVLGFVGAAAGIALAPLVAASLVRILTSSDPGSEPYSASVDIRVLLFTLGLSIIATLFFSVAPVFHFFRPQLAGALRQNTGTLSKDSQRFRKLAVGVQIALSVLLLGGAGLFFRTFDNLRHQSLGFETAKLVTFALDPTNSGYSEDRTSQIITNSIDVLRRLPGVTSVAATTDPELVGDSEGSNFSVQGYKPSEDENMNFEQPRITPDYFSTIHQPLLTGREFTAADTKGQPEVAIINLAFAKRFFGTPQNAIGRQLQEGSGDKPNYNITIVGVVGDIRHTDLRTLLGAAVYLPYLQQKHPHGVQMYVQTSPPPTTVEGAIRQTIHQLDSTLVVDGLRTMNAQVERSEADERALAFLAIGFAGLALILAAVGLYGVLAYSTEQRTREIGVRLALGSPRSVVVLLIVREMAIIAAVATVVALPSLIALGRLFRSQLFGVSTFDPITLGGAVTLTVIMLSLAAALPARRAAAVEPMQALRTE</sequence>
<evidence type="ECO:0000256" key="3">
    <source>
        <dbReference type="ARBA" id="ARBA00022692"/>
    </source>
</evidence>
<dbReference type="NCBIfam" id="TIGR03434">
    <property type="entry name" value="ADOP"/>
    <property type="match status" value="1"/>
</dbReference>
<feature type="transmembrane region" description="Helical" evidence="7">
    <location>
        <begin position="21"/>
        <end position="43"/>
    </location>
</feature>
<keyword evidence="5 7" id="KW-0472">Membrane</keyword>
<dbReference type="RefSeq" id="WP_348264825.1">
    <property type="nucleotide sequence ID" value="NZ_CP121196.1"/>
</dbReference>
<feature type="transmembrane region" description="Helical" evidence="7">
    <location>
        <begin position="807"/>
        <end position="828"/>
    </location>
</feature>
<dbReference type="Pfam" id="PF12704">
    <property type="entry name" value="MacB_PCD"/>
    <property type="match status" value="2"/>
</dbReference>
<name>A0AAU7DS85_9BACT</name>
<evidence type="ECO:0000256" key="5">
    <source>
        <dbReference type="ARBA" id="ARBA00023136"/>
    </source>
</evidence>
<dbReference type="InterPro" id="IPR050250">
    <property type="entry name" value="Macrolide_Exporter_MacB"/>
</dbReference>
<evidence type="ECO:0000259" key="9">
    <source>
        <dbReference type="Pfam" id="PF12704"/>
    </source>
</evidence>
<dbReference type="PANTHER" id="PTHR30572">
    <property type="entry name" value="MEMBRANE COMPONENT OF TRANSPORTER-RELATED"/>
    <property type="match status" value="1"/>
</dbReference>
<feature type="transmembrane region" description="Helical" evidence="7">
    <location>
        <begin position="716"/>
        <end position="742"/>
    </location>
</feature>
<evidence type="ECO:0000256" key="4">
    <source>
        <dbReference type="ARBA" id="ARBA00022989"/>
    </source>
</evidence>
<comment type="similarity">
    <text evidence="6">Belongs to the ABC-4 integral membrane protein family.</text>
</comment>
<evidence type="ECO:0000256" key="7">
    <source>
        <dbReference type="SAM" id="Phobius"/>
    </source>
</evidence>
<evidence type="ECO:0000313" key="10">
    <source>
        <dbReference type="EMBL" id="XBH19606.1"/>
    </source>
</evidence>
<keyword evidence="2" id="KW-1003">Cell membrane</keyword>
<accession>A0AAU7DS85</accession>
<dbReference type="AlphaFoldDB" id="A0AAU7DS85"/>
<dbReference type="InterPro" id="IPR003838">
    <property type="entry name" value="ABC3_permease_C"/>
</dbReference>
<proteinExistence type="inferred from homology"/>
<keyword evidence="3 7" id="KW-0812">Transmembrane</keyword>
<feature type="domain" description="MacB-like periplasmic core" evidence="9">
    <location>
        <begin position="487"/>
        <end position="680"/>
    </location>
</feature>
<feature type="domain" description="ABC3 transporter permease C-terminal" evidence="8">
    <location>
        <begin position="314"/>
        <end position="432"/>
    </location>
</feature>
<dbReference type="Pfam" id="PF02687">
    <property type="entry name" value="FtsX"/>
    <property type="match status" value="2"/>
</dbReference>
<evidence type="ECO:0000256" key="2">
    <source>
        <dbReference type="ARBA" id="ARBA00022475"/>
    </source>
</evidence>
<reference evidence="10" key="1">
    <citation type="submission" date="2023-03" db="EMBL/GenBank/DDBJ databases">
        <title>Edaphobacter sp.</title>
        <authorList>
            <person name="Huber K.J."/>
            <person name="Papendorf J."/>
            <person name="Pilke C."/>
            <person name="Bunk B."/>
            <person name="Sproeer C."/>
            <person name="Pester M."/>
        </authorList>
    </citation>
    <scope>NUCLEOTIDE SEQUENCE</scope>
    <source>
        <strain evidence="10">DSM 110680</strain>
    </source>
</reference>
<evidence type="ECO:0000256" key="1">
    <source>
        <dbReference type="ARBA" id="ARBA00004651"/>
    </source>
</evidence>
<feature type="transmembrane region" description="Helical" evidence="7">
    <location>
        <begin position="309"/>
        <end position="334"/>
    </location>
</feature>
<feature type="domain" description="ABC3 transporter permease C-terminal" evidence="8">
    <location>
        <begin position="723"/>
        <end position="836"/>
    </location>
</feature>
<dbReference type="EMBL" id="CP121196">
    <property type="protein sequence ID" value="XBH19606.1"/>
    <property type="molecule type" value="Genomic_DNA"/>
</dbReference>
<feature type="transmembrane region" description="Helical" evidence="7">
    <location>
        <begin position="355"/>
        <end position="388"/>
    </location>
</feature>
<organism evidence="10">
    <name type="scientific">Telmatobacter sp. DSM 110680</name>
    <dbReference type="NCBI Taxonomy" id="3036704"/>
    <lineage>
        <taxon>Bacteria</taxon>
        <taxon>Pseudomonadati</taxon>
        <taxon>Acidobacteriota</taxon>
        <taxon>Terriglobia</taxon>
        <taxon>Terriglobales</taxon>
        <taxon>Acidobacteriaceae</taxon>
        <taxon>Telmatobacter</taxon>
    </lineage>
</organism>
<feature type="transmembrane region" description="Helical" evidence="7">
    <location>
        <begin position="456"/>
        <end position="476"/>
    </location>
</feature>